<comment type="caution">
    <text evidence="1">The sequence shown here is derived from an EMBL/GenBank/DDBJ whole genome shotgun (WGS) entry which is preliminary data.</text>
</comment>
<proteinExistence type="predicted"/>
<gene>
    <name evidence="1" type="ORF">M9Y10_010995</name>
</gene>
<dbReference type="EMBL" id="JAPFFF010000016">
    <property type="protein sequence ID" value="KAK8865447.1"/>
    <property type="molecule type" value="Genomic_DNA"/>
</dbReference>
<name>A0ABR2IM92_9EUKA</name>
<evidence type="ECO:0000313" key="2">
    <source>
        <dbReference type="Proteomes" id="UP001470230"/>
    </source>
</evidence>
<reference evidence="1 2" key="1">
    <citation type="submission" date="2024-04" db="EMBL/GenBank/DDBJ databases">
        <title>Tritrichomonas musculus Genome.</title>
        <authorList>
            <person name="Alves-Ferreira E."/>
            <person name="Grigg M."/>
            <person name="Lorenzi H."/>
            <person name="Galac M."/>
        </authorList>
    </citation>
    <scope>NUCLEOTIDE SEQUENCE [LARGE SCALE GENOMIC DNA]</scope>
    <source>
        <strain evidence="1 2">EAF2021</strain>
    </source>
</reference>
<organism evidence="1 2">
    <name type="scientific">Tritrichomonas musculus</name>
    <dbReference type="NCBI Taxonomy" id="1915356"/>
    <lineage>
        <taxon>Eukaryota</taxon>
        <taxon>Metamonada</taxon>
        <taxon>Parabasalia</taxon>
        <taxon>Tritrichomonadida</taxon>
        <taxon>Tritrichomonadidae</taxon>
        <taxon>Tritrichomonas</taxon>
    </lineage>
</organism>
<evidence type="ECO:0000313" key="1">
    <source>
        <dbReference type="EMBL" id="KAK8865447.1"/>
    </source>
</evidence>
<protein>
    <submittedName>
        <fullName evidence="1">Uncharacterized protein</fullName>
    </submittedName>
</protein>
<sequence>MGWLKKAFKRAENHVKKAIPKEIRNAIPKEVRHAVENEVKKKIIPREAKEFFNAVDDITKPFDDIYTAANDLYKLSKNSR</sequence>
<accession>A0ABR2IM92</accession>
<dbReference type="Proteomes" id="UP001470230">
    <property type="component" value="Unassembled WGS sequence"/>
</dbReference>
<keyword evidence="2" id="KW-1185">Reference proteome</keyword>